<dbReference type="Pfam" id="PF00035">
    <property type="entry name" value="dsrm"/>
    <property type="match status" value="1"/>
</dbReference>
<dbReference type="PANTHER" id="PTHR11207">
    <property type="entry name" value="RIBONUCLEASE III"/>
    <property type="match status" value="1"/>
</dbReference>
<keyword evidence="5" id="KW-0694">RNA-binding</keyword>
<feature type="domain" description="DRBM" evidence="6">
    <location>
        <begin position="147"/>
        <end position="216"/>
    </location>
</feature>
<proteinExistence type="inferred from homology"/>
<dbReference type="SUPFAM" id="SSF54768">
    <property type="entry name" value="dsRNA-binding domain-like"/>
    <property type="match status" value="1"/>
</dbReference>
<dbReference type="PROSITE" id="PS50137">
    <property type="entry name" value="DS_RBD"/>
    <property type="match status" value="1"/>
</dbReference>
<dbReference type="Pfam" id="PF14622">
    <property type="entry name" value="Ribonucleas_3_3"/>
    <property type="match status" value="1"/>
</dbReference>
<evidence type="ECO:0000259" key="6">
    <source>
        <dbReference type="PROSITE" id="PS50137"/>
    </source>
</evidence>
<dbReference type="SMART" id="SM00358">
    <property type="entry name" value="DSRM"/>
    <property type="match status" value="1"/>
</dbReference>
<evidence type="ECO:0008006" key="9">
    <source>
        <dbReference type="Google" id="ProtNLM"/>
    </source>
</evidence>
<feature type="domain" description="RNase III" evidence="7">
    <location>
        <begin position="7"/>
        <end position="122"/>
    </location>
</feature>
<dbReference type="EMBL" id="UINC01069200">
    <property type="protein sequence ID" value="SVC02394.1"/>
    <property type="molecule type" value="Genomic_DNA"/>
</dbReference>
<organism evidence="8">
    <name type="scientific">marine metagenome</name>
    <dbReference type="NCBI Taxonomy" id="408172"/>
    <lineage>
        <taxon>unclassified sequences</taxon>
        <taxon>metagenomes</taxon>
        <taxon>ecological metagenomes</taxon>
    </lineage>
</organism>
<keyword evidence="2" id="KW-0540">Nuclease</keyword>
<protein>
    <recommendedName>
        <fullName evidence="9">RNase III domain-containing protein</fullName>
    </recommendedName>
</protein>
<dbReference type="GO" id="GO:0006364">
    <property type="term" value="P:rRNA processing"/>
    <property type="evidence" value="ECO:0007669"/>
    <property type="project" value="InterPro"/>
</dbReference>
<name>A0A382IRF0_9ZZZZ</name>
<evidence type="ECO:0000256" key="1">
    <source>
        <dbReference type="ARBA" id="ARBA00010183"/>
    </source>
</evidence>
<dbReference type="PANTHER" id="PTHR11207:SF0">
    <property type="entry name" value="RIBONUCLEASE 3"/>
    <property type="match status" value="1"/>
</dbReference>
<evidence type="ECO:0000256" key="2">
    <source>
        <dbReference type="ARBA" id="ARBA00022722"/>
    </source>
</evidence>
<evidence type="ECO:0000313" key="8">
    <source>
        <dbReference type="EMBL" id="SVC02394.1"/>
    </source>
</evidence>
<dbReference type="PROSITE" id="PS50142">
    <property type="entry name" value="RNASE_3_2"/>
    <property type="match status" value="1"/>
</dbReference>
<dbReference type="AlphaFoldDB" id="A0A382IRF0"/>
<evidence type="ECO:0000256" key="5">
    <source>
        <dbReference type="ARBA" id="ARBA00022884"/>
    </source>
</evidence>
<sequence length="216" mass="24416">MSKVFHHKNLEINIGYKFRDRNLLLDAIKKNNKNDQSKNSFERLEFLGDRVLSLIVSDFLLERFPSANEGELSRRLVGLIRRETLATIAKNIVLVAISEKKNVNALADGLEALIGAIFCDGGIKHAKQFIIKFWSKIIDEQYSPPVDAKSKLQEILQAKGKPLPVYHNLGHKGPDHMPTFSVKLEISGERIVFGKGETKRIAEQEAAKIMLKKVKK</sequence>
<dbReference type="CDD" id="cd00593">
    <property type="entry name" value="RIBOc"/>
    <property type="match status" value="1"/>
</dbReference>
<dbReference type="GO" id="GO:0004525">
    <property type="term" value="F:ribonuclease III activity"/>
    <property type="evidence" value="ECO:0007669"/>
    <property type="project" value="InterPro"/>
</dbReference>
<dbReference type="Gene3D" id="1.10.1520.10">
    <property type="entry name" value="Ribonuclease III domain"/>
    <property type="match status" value="1"/>
</dbReference>
<evidence type="ECO:0000256" key="3">
    <source>
        <dbReference type="ARBA" id="ARBA00022759"/>
    </source>
</evidence>
<dbReference type="PROSITE" id="PS00517">
    <property type="entry name" value="RNASE_3_1"/>
    <property type="match status" value="1"/>
</dbReference>
<dbReference type="SUPFAM" id="SSF69065">
    <property type="entry name" value="RNase III domain-like"/>
    <property type="match status" value="1"/>
</dbReference>
<dbReference type="Gene3D" id="3.30.160.20">
    <property type="match status" value="1"/>
</dbReference>
<dbReference type="InterPro" id="IPR011907">
    <property type="entry name" value="RNase_III"/>
</dbReference>
<reference evidence="8" key="1">
    <citation type="submission" date="2018-05" db="EMBL/GenBank/DDBJ databases">
        <authorList>
            <person name="Lanie J.A."/>
            <person name="Ng W.-L."/>
            <person name="Kazmierczak K.M."/>
            <person name="Andrzejewski T.M."/>
            <person name="Davidsen T.M."/>
            <person name="Wayne K.J."/>
            <person name="Tettelin H."/>
            <person name="Glass J.I."/>
            <person name="Rusch D."/>
            <person name="Podicherti R."/>
            <person name="Tsui H.-C.T."/>
            <person name="Winkler M.E."/>
        </authorList>
    </citation>
    <scope>NUCLEOTIDE SEQUENCE</scope>
</reference>
<evidence type="ECO:0000256" key="4">
    <source>
        <dbReference type="ARBA" id="ARBA00022801"/>
    </source>
</evidence>
<keyword evidence="3" id="KW-0255">Endonuclease</keyword>
<dbReference type="InterPro" id="IPR014720">
    <property type="entry name" value="dsRBD_dom"/>
</dbReference>
<dbReference type="HAMAP" id="MF_00104">
    <property type="entry name" value="RNase_III"/>
    <property type="match status" value="1"/>
</dbReference>
<gene>
    <name evidence="8" type="ORF">METZ01_LOCUS255248</name>
</gene>
<comment type="similarity">
    <text evidence="1">Belongs to the ribonuclease III family.</text>
</comment>
<evidence type="ECO:0000259" key="7">
    <source>
        <dbReference type="PROSITE" id="PS50142"/>
    </source>
</evidence>
<dbReference type="GO" id="GO:0010468">
    <property type="term" value="P:regulation of gene expression"/>
    <property type="evidence" value="ECO:0007669"/>
    <property type="project" value="TreeGrafter"/>
</dbReference>
<dbReference type="CDD" id="cd10845">
    <property type="entry name" value="DSRM_RNAse_III_family"/>
    <property type="match status" value="1"/>
</dbReference>
<dbReference type="GO" id="GO:0003725">
    <property type="term" value="F:double-stranded RNA binding"/>
    <property type="evidence" value="ECO:0007669"/>
    <property type="project" value="TreeGrafter"/>
</dbReference>
<dbReference type="SMART" id="SM00535">
    <property type="entry name" value="RIBOc"/>
    <property type="match status" value="1"/>
</dbReference>
<dbReference type="InterPro" id="IPR036389">
    <property type="entry name" value="RNase_III_sf"/>
</dbReference>
<keyword evidence="4" id="KW-0378">Hydrolase</keyword>
<dbReference type="NCBIfam" id="TIGR02191">
    <property type="entry name" value="RNaseIII"/>
    <property type="match status" value="1"/>
</dbReference>
<dbReference type="InterPro" id="IPR000999">
    <property type="entry name" value="RNase_III_dom"/>
</dbReference>
<accession>A0A382IRF0</accession>